<keyword evidence="2" id="KW-1185">Reference proteome</keyword>
<reference evidence="1 2" key="1">
    <citation type="submission" date="2022-03" db="EMBL/GenBank/DDBJ databases">
        <title>Novel Bacillus species.</title>
        <authorList>
            <person name="Liu G."/>
        </authorList>
    </citation>
    <scope>NUCLEOTIDE SEQUENCE [LARGE SCALE GENOMIC DNA]</scope>
    <source>
        <strain evidence="1 2">FJAT-50051</strain>
    </source>
</reference>
<sequence>MDLNESWEGFAQRMQRLNPLFELGRGMEVGELKPYVQTILMQVLLTIFYRELNDDDHRRKSDIKYMVEDTIKQMKLLADDKQIERITSGLLYQGKEEYSQPFEALYYDEIKQSWETQVFRYVTMDEIYTNLELGGSIVYKLTDVSQEMIFMSREMAEEFSITIEQLYSMQLIKNGNFRKATRNLDHLISRVNRLMAKEFTFQKEMINNPKILLMEEEWQRADNRVEIEKQFEEEKNHFRTITRMIEKSKRRNEEDHPIQKELFLLQEKIGHTRQLHDRFAKLVIQNISYEMKLKAENPSLFWETSLVSFREQFYENWLMIEGVNSFEAIERVLSPLFSPKNEFILPLDWIWGEQEFDENQLTDPVIEEESEESITRVRVTNWDSVVKAWSYVFQHLQTYGEFSLADLSTLPLEVQDLWFEESESIDLWMMFDKKPLKVQVLHRKEETLSDEREILLYKLMQEYPQFQVFEGLKIFTMFDHRAESFLWYQTKITPFKICVLEEKR</sequence>
<evidence type="ECO:0000313" key="1">
    <source>
        <dbReference type="EMBL" id="MCH6266170.1"/>
    </source>
</evidence>
<dbReference type="EMBL" id="JAGYPE020000017">
    <property type="protein sequence ID" value="MCH6266170.1"/>
    <property type="molecule type" value="Genomic_DNA"/>
</dbReference>
<evidence type="ECO:0000313" key="2">
    <source>
        <dbReference type="Proteomes" id="UP000677265"/>
    </source>
</evidence>
<organism evidence="1 2">
    <name type="scientific">Neobacillus citreus</name>
    <dbReference type="NCBI Taxonomy" id="2833578"/>
    <lineage>
        <taxon>Bacteria</taxon>
        <taxon>Bacillati</taxon>
        <taxon>Bacillota</taxon>
        <taxon>Bacilli</taxon>
        <taxon>Bacillales</taxon>
        <taxon>Bacillaceae</taxon>
        <taxon>Neobacillus</taxon>
    </lineage>
</organism>
<gene>
    <name evidence="1" type="ORF">KHB02_011615</name>
</gene>
<dbReference type="AlphaFoldDB" id="A0A9J6MRC3"/>
<accession>A0A9J6MRC3</accession>
<dbReference type="Proteomes" id="UP000677265">
    <property type="component" value="Unassembled WGS sequence"/>
</dbReference>
<name>A0A9J6MRC3_9BACI</name>
<proteinExistence type="predicted"/>
<protein>
    <submittedName>
        <fullName evidence="1">Uncharacterized protein</fullName>
    </submittedName>
</protein>
<dbReference type="RefSeq" id="WP_241113825.1">
    <property type="nucleotide sequence ID" value="NZ_JAGYPE020000017.1"/>
</dbReference>
<comment type="caution">
    <text evidence="1">The sequence shown here is derived from an EMBL/GenBank/DDBJ whole genome shotgun (WGS) entry which is preliminary data.</text>
</comment>